<dbReference type="InterPro" id="IPR015168">
    <property type="entry name" value="SsuA/THI5"/>
</dbReference>
<dbReference type="Gene3D" id="3.40.190.10">
    <property type="entry name" value="Periplasmic binding protein-like II"/>
    <property type="match status" value="2"/>
</dbReference>
<dbReference type="InterPro" id="IPR027939">
    <property type="entry name" value="NMT1/THI5"/>
</dbReference>
<comment type="caution">
    <text evidence="2">The sequence shown here is derived from an EMBL/GenBank/DDBJ whole genome shotgun (WGS) entry which is preliminary data.</text>
</comment>
<organism evidence="2 3">
    <name type="scientific">Oxobacter pfennigii</name>
    <dbReference type="NCBI Taxonomy" id="36849"/>
    <lineage>
        <taxon>Bacteria</taxon>
        <taxon>Bacillati</taxon>
        <taxon>Bacillota</taxon>
        <taxon>Clostridia</taxon>
        <taxon>Eubacteriales</taxon>
        <taxon>Clostridiaceae</taxon>
        <taxon>Oxobacter</taxon>
    </lineage>
</organism>
<protein>
    <submittedName>
        <fullName evidence="2">Putative thiamine biosynthesis protein</fullName>
    </submittedName>
</protein>
<sequence length="337" mass="37321">MKKYIIIAFIFCAAALSMLTGCSTNQNKDGGTGQDTKTPDKIIFTLDWAPNTNHTGIYAAKAKGFFEEEGLDVEIIQPGQNTADQLVASGNAQFGIGYQEGVTLARLEGLPIVSIAAVIQHNTSAFAAPKSKNINTPKDFEGKKYAGWGSPIEEATLKALMDKYNADINEVTILTTGATDFFATTEKDADFAWIYYGWDGIASKIKNKPISYIMLKDEDKALDYYTPVITAGEKTISENPDLVKRFLRAAAKGYDYAAQNPEGAANILLSNAPELDSALVIESQKWLSPKYKDDAPVWGLQKKEVWEEYTKWLYDRKLIDEMLDVDKAFTNDFLPEK</sequence>
<dbReference type="STRING" id="36849.OXPF_28920"/>
<evidence type="ECO:0000313" key="3">
    <source>
        <dbReference type="Proteomes" id="UP000050326"/>
    </source>
</evidence>
<dbReference type="PANTHER" id="PTHR31528:SF3">
    <property type="entry name" value="THIAMINE BIOSYNTHESIS PROTEIN HI_0357-RELATED"/>
    <property type="match status" value="1"/>
</dbReference>
<dbReference type="AlphaFoldDB" id="A0A0P8WYI0"/>
<proteinExistence type="predicted"/>
<dbReference type="GO" id="GO:0009228">
    <property type="term" value="P:thiamine biosynthetic process"/>
    <property type="evidence" value="ECO:0007669"/>
    <property type="project" value="InterPro"/>
</dbReference>
<accession>A0A0P8WYI0</accession>
<feature type="domain" description="SsuA/THI5-like" evidence="1">
    <location>
        <begin position="51"/>
        <end position="264"/>
    </location>
</feature>
<dbReference type="PATRIC" id="fig|36849.3.peg.3059"/>
<evidence type="ECO:0000259" key="1">
    <source>
        <dbReference type="Pfam" id="PF09084"/>
    </source>
</evidence>
<dbReference type="OrthoDB" id="9815602at2"/>
<evidence type="ECO:0000313" key="2">
    <source>
        <dbReference type="EMBL" id="KPU43451.1"/>
    </source>
</evidence>
<gene>
    <name evidence="2" type="ORF">OXPF_28920</name>
</gene>
<keyword evidence="3" id="KW-1185">Reference proteome</keyword>
<dbReference type="SUPFAM" id="SSF53850">
    <property type="entry name" value="Periplasmic binding protein-like II"/>
    <property type="match status" value="1"/>
</dbReference>
<dbReference type="PROSITE" id="PS51257">
    <property type="entry name" value="PROKAR_LIPOPROTEIN"/>
    <property type="match status" value="1"/>
</dbReference>
<reference evidence="2 3" key="1">
    <citation type="submission" date="2015-09" db="EMBL/GenBank/DDBJ databases">
        <title>Genome sequence of Oxobacter pfennigii DSM 3222.</title>
        <authorList>
            <person name="Poehlein A."/>
            <person name="Bengelsdorf F.R."/>
            <person name="Schiel-Bengelsdorf B."/>
            <person name="Duerre P."/>
            <person name="Daniel R."/>
        </authorList>
    </citation>
    <scope>NUCLEOTIDE SEQUENCE [LARGE SCALE GENOMIC DNA]</scope>
    <source>
        <strain evidence="2 3">DSM 3222</strain>
    </source>
</reference>
<dbReference type="RefSeq" id="WP_054875893.1">
    <property type="nucleotide sequence ID" value="NZ_LKET01000039.1"/>
</dbReference>
<dbReference type="Proteomes" id="UP000050326">
    <property type="component" value="Unassembled WGS sequence"/>
</dbReference>
<dbReference type="Pfam" id="PF09084">
    <property type="entry name" value="NMT1"/>
    <property type="match status" value="1"/>
</dbReference>
<dbReference type="EMBL" id="LKET01000039">
    <property type="protein sequence ID" value="KPU43451.1"/>
    <property type="molecule type" value="Genomic_DNA"/>
</dbReference>
<name>A0A0P8WYI0_9CLOT</name>
<dbReference type="PANTHER" id="PTHR31528">
    <property type="entry name" value="4-AMINO-5-HYDROXYMETHYL-2-METHYLPYRIMIDINE PHOSPHATE SYNTHASE THI11-RELATED"/>
    <property type="match status" value="1"/>
</dbReference>